<comment type="caution">
    <text evidence="1">The sequence shown here is derived from an EMBL/GenBank/DDBJ whole genome shotgun (WGS) entry which is preliminary data.</text>
</comment>
<reference evidence="2" key="1">
    <citation type="submission" date="2017-07" db="EMBL/GenBank/DDBJ databases">
        <title>Novel pathways for hydrocarbon cycling and metabolic interdependencies in hydrothermal sediment communities.</title>
        <authorList>
            <person name="Dombrowski N."/>
            <person name="Seitz K."/>
            <person name="Teske A."/>
            <person name="Baker B."/>
        </authorList>
    </citation>
    <scope>NUCLEOTIDE SEQUENCE [LARGE SCALE GENOMIC DNA]</scope>
</reference>
<evidence type="ECO:0000313" key="1">
    <source>
        <dbReference type="EMBL" id="OYV03291.1"/>
    </source>
</evidence>
<gene>
    <name evidence="1" type="ORF">CGW93_01565</name>
</gene>
<dbReference type="InterPro" id="IPR015943">
    <property type="entry name" value="WD40/YVTN_repeat-like_dom_sf"/>
</dbReference>
<dbReference type="AlphaFoldDB" id="A0A257LX09"/>
<name>A0A257LX09_UNCW3</name>
<accession>A0A257LX09</accession>
<dbReference type="Proteomes" id="UP000216312">
    <property type="component" value="Unassembled WGS sequence"/>
</dbReference>
<dbReference type="Gene3D" id="2.130.10.10">
    <property type="entry name" value="YVTN repeat-like/Quinoprotein amine dehydrogenase"/>
    <property type="match status" value="1"/>
</dbReference>
<dbReference type="SUPFAM" id="SSF63829">
    <property type="entry name" value="Calcium-dependent phosphotriesterase"/>
    <property type="match status" value="1"/>
</dbReference>
<organism evidence="1 2">
    <name type="scientific">candidate division WOR-3 bacterium 4484_18</name>
    <dbReference type="NCBI Taxonomy" id="2020626"/>
    <lineage>
        <taxon>Bacteria</taxon>
        <taxon>Bacteria division WOR-3</taxon>
    </lineage>
</organism>
<sequence>MTILIVLGLLWESGNFTEYELQGVMVGDGVAKLAPYVQEIWTTDAMIIDITLRDNVLYILTSKDTVYYYDDGKTVQPLFGVTGNPLLIEADTKGRLYLAGIGSMVLKEGKHWLSLPVNMITAITSDPAGNIYIGADRGMIYKITPNGRYEEYFRVNDLQVTALKYVYGALYAGSRPNGLLFKITSKGCGKAIGLWVDEDETSPIKEITAIHVDDGILFSVCSENKGWVVLKQASELYKIFDINEPIYDIWRHKDTVMVATQSGIWCCTIGGYKALIFQSRSPVHEILYPYVVCGELGQLYRISDHLSGEGYIISSPIEFNRIPIWGRLIADMEVPHGTAVEFYTRTGNTPEPDESWTDWLPTDEEGRIKSPPAQFIVWKAVLKGGANRSPVLRKVRLSYTFVNRAPVIETLKFNHDTIVWDINEPDGDSIFAHLYGRLMSESTWFLIKEIHQPQGGFTIPEGRLPDGYYYFKLWVTDSLTQPDGKATHKVIGPYLLDYTAPEIHYKYRDGVYEIKVTDKYSLISHAEYSINMGDWRYIKPEDGIFDDKCETFHIRVKQDTKLAFRVCDEHTNCTVKTLQ</sequence>
<evidence type="ECO:0000313" key="2">
    <source>
        <dbReference type="Proteomes" id="UP000216312"/>
    </source>
</evidence>
<proteinExistence type="predicted"/>
<dbReference type="EMBL" id="NMUJ01000011">
    <property type="protein sequence ID" value="OYV03291.1"/>
    <property type="molecule type" value="Genomic_DNA"/>
</dbReference>
<protein>
    <submittedName>
        <fullName evidence="1">Uncharacterized protein</fullName>
    </submittedName>
</protein>